<dbReference type="RefSeq" id="WP_088355062.1">
    <property type="nucleotide sequence ID" value="NZ_CP061813.1"/>
</dbReference>
<dbReference type="InterPro" id="IPR027417">
    <property type="entry name" value="P-loop_NTPase"/>
</dbReference>
<dbReference type="SUPFAM" id="SSF52540">
    <property type="entry name" value="P-loop containing nucleoside triphosphate hydrolases"/>
    <property type="match status" value="1"/>
</dbReference>
<dbReference type="Gene3D" id="3.40.50.300">
    <property type="entry name" value="P-loop containing nucleotide triphosphate hydrolases"/>
    <property type="match status" value="1"/>
</dbReference>
<dbReference type="AlphaFoldDB" id="A0A7L8AG78"/>
<proteinExistence type="predicted"/>
<evidence type="ECO:0000313" key="3">
    <source>
        <dbReference type="Proteomes" id="UP000516764"/>
    </source>
</evidence>
<protein>
    <recommendedName>
        <fullName evidence="1">Novel STAND NTPase 3 domain-containing protein</fullName>
    </recommendedName>
</protein>
<dbReference type="Pfam" id="PF20720">
    <property type="entry name" value="nSTAND3"/>
    <property type="match status" value="1"/>
</dbReference>
<reference evidence="2 3" key="1">
    <citation type="journal article" date="2016" name="Int. J. Syst. Evol. Microbiol.">
        <title>Polaribacter haliotis sp. nov., isolated from the gut of abalone Haliotis discus hannai.</title>
        <authorList>
            <person name="Kim Y.O."/>
            <person name="Park I.S."/>
            <person name="Park S."/>
            <person name="Nam B.H."/>
            <person name="Park J.M."/>
            <person name="Kim D.G."/>
            <person name="Yoon J.H."/>
        </authorList>
    </citation>
    <scope>NUCLEOTIDE SEQUENCE [LARGE SCALE GENOMIC DNA]</scope>
    <source>
        <strain evidence="2 3">KCTC 52418</strain>
    </source>
</reference>
<dbReference type="EMBL" id="CP061813">
    <property type="protein sequence ID" value="QOD61018.1"/>
    <property type="molecule type" value="Genomic_DNA"/>
</dbReference>
<evidence type="ECO:0000259" key="1">
    <source>
        <dbReference type="Pfam" id="PF20720"/>
    </source>
</evidence>
<gene>
    <name evidence="2" type="ORF">H9I45_00850</name>
</gene>
<sequence length="1241" mass="146030">MIQLSSIKERLKNLNDTEFQELCDSFLSLRNRDYKAYSRNGAHEIKQKTTKGTPDSFIQMPNGLYLFVESTTTEHKGKRLLNKLKDDISGCLNTDKTDIPINKIQEIILCYNSNLRAVEIEEINKEAFEVMEKLPMHYSLDALANEIFFHHKNIASDYLNLPLDTGQVVSLEKFVEEYDNGKQKLATPLAGLFLHRDEELKNLKSKLFTDDIIIISGPAGVGKSKLALQSIHEFIQSNLDYNAFAISPKGADLIGDLGAYFNGDDNSILLVDDVNRVDKFDQILGFYKSLNHNNLKLILTVRDYALDNVSEWLYLYKNSIVKINGFNFEEIKTIIEKEPFGILNGTYQYKIYDLAKGNARLAVMMAMIARKTNNLDSLNNVADLFEQYFETFVSDQGAFKDKIVLKALGILSFFYTLPYNNQVLDSVANAFSIPADKLRETFDRLHNLDLIELNYEHVRIGEQNLSTYLFYKVFVKDKLLSFEALCHNYFEQQEYRFKDTVYPMHQNFGKEFISKEIKPALISYWSTIKSDNEKAFRFLKFAWEFLPDETLIYLEEQISSINTSENKELTTTYETNDFTSNSSREKHLNLLSNFLKKPTFFLDALELSFLFVKQNNQHLSQLIYNIDSNIIFTEEDYIDHFKRHSQLVDFLIDEAKNGKLEALAFFAISRKLLKSLRWSYENKKEAKKDDLNIASVKKSRIKILETLFTLYKNYPEETFSVVLNFSMAGDNNNKYTFAFDLVYLIPWIDKNMKAKSFRHCYYIQEMIRSSREIKYSNPDFKRLKTTFKHPTYNLFELVNWDRRRGKEEYDFEDYDEFEKLKTSDIAKKLTFKSKKELNLFIKQYYKILEWKEVNMYSQYNVCDKVIEANLKANSEIGLLTFIELAKLQDINKSNSDFYISRKSIDNLTSYPELREKFWKAIRLKKLNEIWKLELLFSLPPQAITKKHINRLFIVLNTIKVNFGIRIERVEKYETIEPEILFKTLQIVVKRLETENIKIWLWNEFLISAVNSFDNINLIKKAYIQQDQLTNSFDYSGKGLLNILEKDNSFLLQYTKVIFEKNTRERAKDHKELSVIWKLPRVENILDEVIEYMADNLDIFFISEHFANAFFQSPNANTERANNYLLRFIEKYNKQPKMILIAFDIIHCNKKELFNKAFEIYIHSNQELNCFKSIKWTDNQITFPGDAIVGAIRATKWEKILKLVIDMKLGTKTRAIRNYVKSRRDSELLYAEHEKRRKFLRN</sequence>
<organism evidence="2 3">
    <name type="scientific">Polaribacter haliotis</name>
    <dbReference type="NCBI Taxonomy" id="1888915"/>
    <lineage>
        <taxon>Bacteria</taxon>
        <taxon>Pseudomonadati</taxon>
        <taxon>Bacteroidota</taxon>
        <taxon>Flavobacteriia</taxon>
        <taxon>Flavobacteriales</taxon>
        <taxon>Flavobacteriaceae</taxon>
    </lineage>
</organism>
<feature type="domain" description="Novel STAND NTPase 3" evidence="1">
    <location>
        <begin position="198"/>
        <end position="318"/>
    </location>
</feature>
<dbReference type="KEGG" id="phal:H9I45_00850"/>
<dbReference type="Proteomes" id="UP000516764">
    <property type="component" value="Chromosome"/>
</dbReference>
<keyword evidence="3" id="KW-1185">Reference proteome</keyword>
<accession>A0A7L8AG78</accession>
<name>A0A7L8AG78_9FLAO</name>
<evidence type="ECO:0000313" key="2">
    <source>
        <dbReference type="EMBL" id="QOD61018.1"/>
    </source>
</evidence>
<dbReference type="OrthoDB" id="9816071at2"/>
<dbReference type="InterPro" id="IPR049050">
    <property type="entry name" value="nSTAND3"/>
</dbReference>